<name>A0ACC2FXS8_DALPE</name>
<comment type="caution">
    <text evidence="1">The sequence shown here is derived from an EMBL/GenBank/DDBJ whole genome shotgun (WGS) entry which is preliminary data.</text>
</comment>
<protein>
    <submittedName>
        <fullName evidence="1">Uncharacterized protein</fullName>
    </submittedName>
</protein>
<dbReference type="EMBL" id="CM055747">
    <property type="protein sequence ID" value="KAJ7996035.1"/>
    <property type="molecule type" value="Genomic_DNA"/>
</dbReference>
<dbReference type="Proteomes" id="UP001157502">
    <property type="component" value="Chromosome 20"/>
</dbReference>
<accession>A0ACC2FXS8</accession>
<evidence type="ECO:0000313" key="2">
    <source>
        <dbReference type="Proteomes" id="UP001157502"/>
    </source>
</evidence>
<evidence type="ECO:0000313" key="1">
    <source>
        <dbReference type="EMBL" id="KAJ7996035.1"/>
    </source>
</evidence>
<organism evidence="1 2">
    <name type="scientific">Dallia pectoralis</name>
    <name type="common">Alaska blackfish</name>
    <dbReference type="NCBI Taxonomy" id="75939"/>
    <lineage>
        <taxon>Eukaryota</taxon>
        <taxon>Metazoa</taxon>
        <taxon>Chordata</taxon>
        <taxon>Craniata</taxon>
        <taxon>Vertebrata</taxon>
        <taxon>Euteleostomi</taxon>
        <taxon>Actinopterygii</taxon>
        <taxon>Neopterygii</taxon>
        <taxon>Teleostei</taxon>
        <taxon>Protacanthopterygii</taxon>
        <taxon>Esociformes</taxon>
        <taxon>Umbridae</taxon>
        <taxon>Dallia</taxon>
    </lineage>
</organism>
<keyword evidence="2" id="KW-1185">Reference proteome</keyword>
<gene>
    <name evidence="1" type="ORF">DPEC_G00232910</name>
</gene>
<sequence>MENQAVEPLQQQPQPQSFEDIRKSGYLRKQKSMHRRFFVLREASEQGPARLEYYENEKKFRSKSPVPKKALDLETCLNINKRADSRNKHLIVLYTRGESFAIAADSEEVQEEWYRAMLDLQWKCKPCTGSWVYTLGIIIVGAEAIERERSFVYAAEVRAPGEEGAVVVPAESREDPECLKRKFREHQQAFDRLKSCLSSAPVLSYYDVRKPVTLTCDASCYGLGAACLQEERPVAYASRTLTDTETRYAQIEKELLAVVFACTKFKDYVYGKPTVIETDHQPLVTILKKPIHTAPARLQRMLLQLQAYDITLVYKKGKHMYLADTLSRAPNKTDTRSPAVNNTFEVMSIGCISTNRLEELRTHTAQDQVLQNLSTTIQRGWPDKERSVHPSISSFFPYRDELVVEDGIVIKGHKAVIPHSLHREYINIVHRGHPGLESTRRRARGIVFWPSMNRDIEEELMSCSVCNSTRPHQQKEPLQPHPVPALPWSTVATDMFEWHGQQYHVLVDSYSGWYEIDLLRDITSAAVITKLKRHFSVHGTPHTLISDNARQYTSQRFKDFAEQWDFTHVTSSPGYPQSNGLAERAVRSAKLLMEKSHRDGTDVYLNLLNIRNIPRDQALGSPAERLMSRQTRSTLPVSTRLLEPAPKNTQLVNAQLKNKRLIQKRYYDESSRPLLPLAEGQVVRMQTIKGHDHMGTVKEVCEEPRSYIIESNGGTYRRNRRHILPVAEPPPPRQPDPADLDCQYANPAAPLSSLHTSHTPRETQVAPRPTSVQQRPAIQSPTKRKATSRVEVVNVVARCQLPCKLNVDKGGKSPEDCGSSGECGLPSPPGSIFKEVWQVKVWPKGLGQARNLVGIYRLCLTDKTVNFVKLNSDVAAVVLQLMNVRRCGHSENFFFIEVGRSAMTGPGEFWMQVEDSVVAQNMHETLLEAMKALSEEFRQRTKSQSVGASGGGGGGGTASNPISVPTRRHHPNLPPSQVGFGRRAQTETPGAGTSPTPRHGFQRARTASIGGRTEEGGAVARGAWASSSPSLNGSCSTTPTLKTKPTRAPTPAKITLSLARYTPNPAPSPAPSLSSSSGHGSECGLVGGAMGGVMICSYARVPKRVSVSGSPSDYGSSDEYGSSPGDHSVLVSSLPRGSHGVTGHHSNDEGSSSYIVMGQRENVPVSHQYPQGRRILRRSSSRECETERRLLSKRASLPLSAHERLAPRRKEDDEAEDEAEEYAVMSQSVSRDAFMSRRRGSRGSASIGSAAAGGAVETRAKADRVRREPGNVGGGPVDSGYMSMLPGVKAPPASLPLSAAATDVNPKPGADDEHMVITPNSSMSPPQHIRLAISEGYMVMSPNSSGSPDMHGMAVWGSRGSVESRAGSDYMNMSPISVRSACSTPPSQPEQNPLQPKTVYSYFSLPRSYKHTLSARFEDDLDQGKRNEDARRSLVIEGNRGGGQVGYHKRDTATGGCRLSLSSSSFSSSSASSESLEDRPTSLAASGGLQLMRSGPRFKNEGARSKDPSYQQKRVSHGHGGQQRKLRPLSVSVDMSKANTLPRVKENLLPTVPPSPGEYVSIVFRGGNVESKSGCQWGREHGLAATHGTQRPRHQGILCHTGSSNLPRSFSAPLATSDASAASAESSPRTAEGSAGVHRAAEGSAGERRAAVPTDRPMSYTDRTELAFSLPSELNPASPATLAEPAPSAEQESDFTSAKSYSSPDRNQSGTTARDRADRGDSPGRRRHHSETFVATPRPLPLHLSSSGSSLETQAPPRYADLQGCSAWMNGHAAMPQCAIPAASAAQALSSGPAKQGLNYIDLDLAAKASSQTGHEGGASAPHSVFAAIQGGGWRGSSGRGHERFGEQSCLCQH</sequence>
<reference evidence="1" key="1">
    <citation type="submission" date="2021-05" db="EMBL/GenBank/DDBJ databases">
        <authorList>
            <person name="Pan Q."/>
            <person name="Jouanno E."/>
            <person name="Zahm M."/>
            <person name="Klopp C."/>
            <person name="Cabau C."/>
            <person name="Louis A."/>
            <person name="Berthelot C."/>
            <person name="Parey E."/>
            <person name="Roest Crollius H."/>
            <person name="Montfort J."/>
            <person name="Robinson-Rechavi M."/>
            <person name="Bouchez O."/>
            <person name="Lampietro C."/>
            <person name="Lopez Roques C."/>
            <person name="Donnadieu C."/>
            <person name="Postlethwait J."/>
            <person name="Bobe J."/>
            <person name="Dillon D."/>
            <person name="Chandos A."/>
            <person name="von Hippel F."/>
            <person name="Guiguen Y."/>
        </authorList>
    </citation>
    <scope>NUCLEOTIDE SEQUENCE</scope>
    <source>
        <strain evidence="1">YG-Jan2019</strain>
    </source>
</reference>
<proteinExistence type="predicted"/>